<keyword evidence="5" id="KW-1185">Reference proteome</keyword>
<dbReference type="PANTHER" id="PTHR15503">
    <property type="entry name" value="LDOC1 RELATED"/>
    <property type="match status" value="1"/>
</dbReference>
<dbReference type="Proteomes" id="UP000281406">
    <property type="component" value="Unassembled WGS sequence"/>
</dbReference>
<dbReference type="InterPro" id="IPR036875">
    <property type="entry name" value="Znf_CCHC_sf"/>
</dbReference>
<comment type="caution">
    <text evidence="4">The sequence shown here is derived from an EMBL/GenBank/DDBJ whole genome shotgun (WGS) entry which is preliminary data.</text>
</comment>
<dbReference type="Pfam" id="PF13975">
    <property type="entry name" value="gag-asp_proteas"/>
    <property type="match status" value="1"/>
</dbReference>
<dbReference type="InterPro" id="IPR021109">
    <property type="entry name" value="Peptidase_aspartic_dom_sf"/>
</dbReference>
<feature type="domain" description="CCHC-type" evidence="3">
    <location>
        <begin position="117"/>
        <end position="131"/>
    </location>
</feature>
<keyword evidence="1" id="KW-0479">Metal-binding</keyword>
<evidence type="ECO:0000259" key="3">
    <source>
        <dbReference type="PROSITE" id="PS50158"/>
    </source>
</evidence>
<dbReference type="GO" id="GO:0008270">
    <property type="term" value="F:zinc ion binding"/>
    <property type="evidence" value="ECO:0007669"/>
    <property type="project" value="UniProtKB-KW"/>
</dbReference>
<feature type="region of interest" description="Disordered" evidence="2">
    <location>
        <begin position="331"/>
        <end position="353"/>
    </location>
</feature>
<keyword evidence="1" id="KW-0863">Zinc-finger</keyword>
<dbReference type="CDD" id="cd00303">
    <property type="entry name" value="retropepsin_like"/>
    <property type="match status" value="1"/>
</dbReference>
<keyword evidence="1" id="KW-0862">Zinc</keyword>
<dbReference type="InterPro" id="IPR001878">
    <property type="entry name" value="Znf_CCHC"/>
</dbReference>
<dbReference type="SUPFAM" id="SSF50630">
    <property type="entry name" value="Acid proteases"/>
    <property type="match status" value="1"/>
</dbReference>
<feature type="region of interest" description="Disordered" evidence="2">
    <location>
        <begin position="85"/>
        <end position="104"/>
    </location>
</feature>
<evidence type="ECO:0000313" key="4">
    <source>
        <dbReference type="EMBL" id="ROL48173.1"/>
    </source>
</evidence>
<reference evidence="4 5" key="1">
    <citation type="submission" date="2018-10" db="EMBL/GenBank/DDBJ databases">
        <title>Genome assembly for a Yunnan-Guizhou Plateau 3E fish, Anabarilius grahami (Regan), and its evolutionary and genetic applications.</title>
        <authorList>
            <person name="Jiang W."/>
        </authorList>
    </citation>
    <scope>NUCLEOTIDE SEQUENCE [LARGE SCALE GENOMIC DNA]</scope>
    <source>
        <strain evidence="4">AG-KIZ</strain>
        <tissue evidence="4">Muscle</tissue>
    </source>
</reference>
<dbReference type="PANTHER" id="PTHR15503:SF22">
    <property type="entry name" value="TRANSPOSON TY3-I GAG POLYPROTEIN"/>
    <property type="match status" value="1"/>
</dbReference>
<dbReference type="Gene3D" id="4.10.60.10">
    <property type="entry name" value="Zinc finger, CCHC-type"/>
    <property type="match status" value="1"/>
</dbReference>
<protein>
    <submittedName>
        <fullName evidence="4">Retrotransposon-derived protein PEG10</fullName>
    </submittedName>
</protein>
<dbReference type="PROSITE" id="PS50158">
    <property type="entry name" value="ZF_CCHC"/>
    <property type="match status" value="1"/>
</dbReference>
<evidence type="ECO:0000313" key="5">
    <source>
        <dbReference type="Proteomes" id="UP000281406"/>
    </source>
</evidence>
<dbReference type="InterPro" id="IPR032567">
    <property type="entry name" value="RTL1-rel"/>
</dbReference>
<organism evidence="4 5">
    <name type="scientific">Anabarilius grahami</name>
    <name type="common">Kanglang fish</name>
    <name type="synonym">Barilius grahami</name>
    <dbReference type="NCBI Taxonomy" id="495550"/>
    <lineage>
        <taxon>Eukaryota</taxon>
        <taxon>Metazoa</taxon>
        <taxon>Chordata</taxon>
        <taxon>Craniata</taxon>
        <taxon>Vertebrata</taxon>
        <taxon>Euteleostomi</taxon>
        <taxon>Actinopterygii</taxon>
        <taxon>Neopterygii</taxon>
        <taxon>Teleostei</taxon>
        <taxon>Ostariophysi</taxon>
        <taxon>Cypriniformes</taxon>
        <taxon>Xenocyprididae</taxon>
        <taxon>Xenocypridinae</taxon>
        <taxon>Xenocypridinae incertae sedis</taxon>
        <taxon>Anabarilius</taxon>
    </lineage>
</organism>
<name>A0A3N0YPR6_ANAGA</name>
<feature type="compositionally biased region" description="Polar residues" evidence="2">
    <location>
        <begin position="342"/>
        <end position="353"/>
    </location>
</feature>
<sequence length="353" mass="38886">MSVNEYALQFRTLAAKSVWNEQALLTSYRQGLDPQVRLHLAAYEDSIGLERFIQLSIRFATRMQSCLEEHQGQSQLTTILCRPESVSPPEPAHEPMQVESSRLTPAERQRRLTQNLCLYCGAPGHVISACPTRRPRPMVSAIFPSTNKMKPLTTIVKLTAADVSIPVTALLDSGSAGNFISGALCRQLKLKTTATSTTYQIQSITGRPVSRGVGPLLLQIGVLHVEKISLLVLEESTSDVILGRPWLEQHNPILSWKTGEVLKWGDTCFNDCFCEFPVPRPPSSNHLPVCATSIESPLEKRSVDTPSCYAPFSDESVRYLAASRVRSVKPGASTPYGRVNGTEHTQPTFAEPT</sequence>
<proteinExistence type="predicted"/>
<dbReference type="OrthoDB" id="9906410at2759"/>
<gene>
    <name evidence="4" type="ORF">DPX16_6668</name>
</gene>
<evidence type="ECO:0000256" key="1">
    <source>
        <dbReference type="PROSITE-ProRule" id="PRU00047"/>
    </source>
</evidence>
<dbReference type="SUPFAM" id="SSF57756">
    <property type="entry name" value="Retrovirus zinc finger-like domains"/>
    <property type="match status" value="1"/>
</dbReference>
<dbReference type="EMBL" id="RJVU01032893">
    <property type="protein sequence ID" value="ROL48173.1"/>
    <property type="molecule type" value="Genomic_DNA"/>
</dbReference>
<dbReference type="Gene3D" id="2.40.70.10">
    <property type="entry name" value="Acid Proteases"/>
    <property type="match status" value="1"/>
</dbReference>
<dbReference type="GO" id="GO:0003676">
    <property type="term" value="F:nucleic acid binding"/>
    <property type="evidence" value="ECO:0007669"/>
    <property type="project" value="InterPro"/>
</dbReference>
<dbReference type="AlphaFoldDB" id="A0A3N0YPR6"/>
<evidence type="ECO:0000256" key="2">
    <source>
        <dbReference type="SAM" id="MobiDB-lite"/>
    </source>
</evidence>
<accession>A0A3N0YPR6</accession>